<proteinExistence type="predicted"/>
<dbReference type="STRING" id="137246.A0A401RI88"/>
<dbReference type="Proteomes" id="UP000287033">
    <property type="component" value="Unassembled WGS sequence"/>
</dbReference>
<dbReference type="InterPro" id="IPR001111">
    <property type="entry name" value="TGF-b_propeptide"/>
</dbReference>
<comment type="caution">
    <text evidence="3">The sequence shown here is derived from an EMBL/GenBank/DDBJ whole genome shotgun (WGS) entry which is preliminary data.</text>
</comment>
<dbReference type="OrthoDB" id="6092228at2759"/>
<accession>A0A401RI88</accession>
<dbReference type="Gene3D" id="2.60.120.970">
    <property type="match status" value="1"/>
</dbReference>
<dbReference type="InterPro" id="IPR016319">
    <property type="entry name" value="TGF-beta"/>
</dbReference>
<dbReference type="PRINTS" id="PR01423">
    <property type="entry name" value="TGFBETA"/>
</dbReference>
<dbReference type="Pfam" id="PF00688">
    <property type="entry name" value="TGFb_propeptide"/>
    <property type="match status" value="1"/>
</dbReference>
<dbReference type="EMBL" id="BEZZ01009651">
    <property type="protein sequence ID" value="GCC17830.1"/>
    <property type="molecule type" value="Genomic_DNA"/>
</dbReference>
<sequence length="63" mass="7229">MEGQHADENNLSQCSLLVFQILKPDDHIAKQRYIAGKVVLTKGISEWVSFDVTESVKEWLINR</sequence>
<protein>
    <recommendedName>
        <fullName evidence="2">TGF-beta propeptide domain-containing protein</fullName>
    </recommendedName>
</protein>
<organism evidence="3 4">
    <name type="scientific">Chiloscyllium punctatum</name>
    <name type="common">Brownbanded bambooshark</name>
    <name type="synonym">Hemiscyllium punctatum</name>
    <dbReference type="NCBI Taxonomy" id="137246"/>
    <lineage>
        <taxon>Eukaryota</taxon>
        <taxon>Metazoa</taxon>
        <taxon>Chordata</taxon>
        <taxon>Craniata</taxon>
        <taxon>Vertebrata</taxon>
        <taxon>Chondrichthyes</taxon>
        <taxon>Elasmobranchii</taxon>
        <taxon>Galeomorphii</taxon>
        <taxon>Galeoidea</taxon>
        <taxon>Orectolobiformes</taxon>
        <taxon>Hemiscylliidae</taxon>
        <taxon>Chiloscyllium</taxon>
    </lineage>
</organism>
<evidence type="ECO:0000259" key="2">
    <source>
        <dbReference type="Pfam" id="PF00688"/>
    </source>
</evidence>
<evidence type="ECO:0000313" key="3">
    <source>
        <dbReference type="EMBL" id="GCC17830.1"/>
    </source>
</evidence>
<name>A0A401RI88_CHIPU</name>
<gene>
    <name evidence="3" type="ORF">chiPu_0022634</name>
</gene>
<keyword evidence="1" id="KW-0325">Glycoprotein</keyword>
<evidence type="ECO:0000313" key="4">
    <source>
        <dbReference type="Proteomes" id="UP000287033"/>
    </source>
</evidence>
<feature type="domain" description="TGF-beta propeptide" evidence="2">
    <location>
        <begin position="8"/>
        <end position="62"/>
    </location>
</feature>
<reference evidence="3 4" key="1">
    <citation type="journal article" date="2018" name="Nat. Ecol. Evol.">
        <title>Shark genomes provide insights into elasmobranch evolution and the origin of vertebrates.</title>
        <authorList>
            <person name="Hara Y"/>
            <person name="Yamaguchi K"/>
            <person name="Onimaru K"/>
            <person name="Kadota M"/>
            <person name="Koyanagi M"/>
            <person name="Keeley SD"/>
            <person name="Tatsumi K"/>
            <person name="Tanaka K"/>
            <person name="Motone F"/>
            <person name="Kageyama Y"/>
            <person name="Nozu R"/>
            <person name="Adachi N"/>
            <person name="Nishimura O"/>
            <person name="Nakagawa R"/>
            <person name="Tanegashima C"/>
            <person name="Kiyatake I"/>
            <person name="Matsumoto R"/>
            <person name="Murakumo K"/>
            <person name="Nishida K"/>
            <person name="Terakita A"/>
            <person name="Kuratani S"/>
            <person name="Sato K"/>
            <person name="Hyodo S Kuraku.S."/>
        </authorList>
    </citation>
    <scope>NUCLEOTIDE SEQUENCE [LARGE SCALE GENOMIC DNA]</scope>
</reference>
<dbReference type="GO" id="GO:0005615">
    <property type="term" value="C:extracellular space"/>
    <property type="evidence" value="ECO:0007669"/>
    <property type="project" value="InterPro"/>
</dbReference>
<feature type="non-terminal residue" evidence="3">
    <location>
        <position position="63"/>
    </location>
</feature>
<dbReference type="AlphaFoldDB" id="A0A401RI88"/>
<keyword evidence="4" id="KW-1185">Reference proteome</keyword>
<evidence type="ECO:0000256" key="1">
    <source>
        <dbReference type="ARBA" id="ARBA00023180"/>
    </source>
</evidence>